<evidence type="ECO:0000313" key="1">
    <source>
        <dbReference type="Proteomes" id="UP000050741"/>
    </source>
</evidence>
<sequence length="100" mass="10947">MAYAYRDLQGRGALVRSQLGGARRNVSLLFLFPADWRGLVGFGRRTEVRFGWVGPEDDASVRSIVGLVLSLRVGLSRGPFPMGWFPYGISLMSTAVGPMV</sequence>
<name>A0A183C3H2_GLOPA</name>
<evidence type="ECO:0000313" key="2">
    <source>
        <dbReference type="WBParaSite" id="GPLIN_000741600"/>
    </source>
</evidence>
<accession>A0A183C3H2</accession>
<organism evidence="1 2">
    <name type="scientific">Globodera pallida</name>
    <name type="common">Potato cyst nematode worm</name>
    <name type="synonym">Heterodera pallida</name>
    <dbReference type="NCBI Taxonomy" id="36090"/>
    <lineage>
        <taxon>Eukaryota</taxon>
        <taxon>Metazoa</taxon>
        <taxon>Ecdysozoa</taxon>
        <taxon>Nematoda</taxon>
        <taxon>Chromadorea</taxon>
        <taxon>Rhabditida</taxon>
        <taxon>Tylenchina</taxon>
        <taxon>Tylenchomorpha</taxon>
        <taxon>Tylenchoidea</taxon>
        <taxon>Heteroderidae</taxon>
        <taxon>Heteroderinae</taxon>
        <taxon>Globodera</taxon>
    </lineage>
</organism>
<proteinExistence type="predicted"/>
<dbReference type="WBParaSite" id="GPLIN_000741600">
    <property type="protein sequence ID" value="GPLIN_000741600"/>
    <property type="gene ID" value="GPLIN_000741600"/>
</dbReference>
<reference evidence="1" key="2">
    <citation type="submission" date="2014-05" db="EMBL/GenBank/DDBJ databases">
        <title>The genome and life-stage specific transcriptomes of Globodera pallida elucidate key aspects of plant parasitism by a cyst nematode.</title>
        <authorList>
            <person name="Cotton J.A."/>
            <person name="Lilley C.J."/>
            <person name="Jones L.M."/>
            <person name="Kikuchi T."/>
            <person name="Reid A.J."/>
            <person name="Thorpe P."/>
            <person name="Tsai I.J."/>
            <person name="Beasley H."/>
            <person name="Blok V."/>
            <person name="Cock P.J.A."/>
            <person name="Van den Akker S.E."/>
            <person name="Holroyd N."/>
            <person name="Hunt M."/>
            <person name="Mantelin S."/>
            <person name="Naghra H."/>
            <person name="Pain A."/>
            <person name="Palomares-Rius J.E."/>
            <person name="Zarowiecki M."/>
            <person name="Berriman M."/>
            <person name="Jones J.T."/>
            <person name="Urwin P.E."/>
        </authorList>
    </citation>
    <scope>NUCLEOTIDE SEQUENCE [LARGE SCALE GENOMIC DNA]</scope>
    <source>
        <strain evidence="1">Lindley</strain>
    </source>
</reference>
<reference evidence="2" key="3">
    <citation type="submission" date="2016-06" db="UniProtKB">
        <authorList>
            <consortium name="WormBaseParasite"/>
        </authorList>
    </citation>
    <scope>IDENTIFICATION</scope>
</reference>
<reference evidence="1" key="1">
    <citation type="submission" date="2013-12" db="EMBL/GenBank/DDBJ databases">
        <authorList>
            <person name="Aslett M."/>
        </authorList>
    </citation>
    <scope>NUCLEOTIDE SEQUENCE [LARGE SCALE GENOMIC DNA]</scope>
    <source>
        <strain evidence="1">Lindley</strain>
    </source>
</reference>
<keyword evidence="1" id="KW-1185">Reference proteome</keyword>
<dbReference type="Proteomes" id="UP000050741">
    <property type="component" value="Unassembled WGS sequence"/>
</dbReference>
<dbReference type="AlphaFoldDB" id="A0A183C3H2"/>
<protein>
    <submittedName>
        <fullName evidence="2">Uncharacterized protein</fullName>
    </submittedName>
</protein>